<evidence type="ECO:0000256" key="3">
    <source>
        <dbReference type="ARBA" id="ARBA00019618"/>
    </source>
</evidence>
<sequence length="385" mass="41732">MTHPSHQTNGASLEDCHTNFFALTDLCGIKWRKLVWGEVAGGFGGTPLEDPVLSSFSRCLAGDILCVWRRVAATPAASAGGPATASGPGPGIFELGIAPSPAPPPLSLTAAKELWIFWYGEEPDLSGLVSPELIACESEQGSWESGLSYECRSLLFKALHNLIERCLLSRDFVRLGKWFVQPYDGFEKHRCSSSHLSFSFAFFVHGESTVCASVDVRQHPAVRHLTRACLQRTQTSQSGVKVILAPYGLAGTLTGQVGRMDSQLLEEWKHFYPINSNNIETGLPPLVEVLVGGVRMRYPSCYVLVTDMDDTPPGAPLSPPNSPINCENTFATEQDFGAATELPERVWAECTLSSPVSASKTESSTELGTWTFVEPTQKASCTCSK</sequence>
<keyword evidence="5" id="KW-0805">Transcription regulation</keyword>
<evidence type="ECO:0000256" key="5">
    <source>
        <dbReference type="ARBA" id="ARBA00023015"/>
    </source>
</evidence>
<comment type="subcellular location">
    <subcellularLocation>
        <location evidence="1">Nucleus</location>
    </subcellularLocation>
</comment>
<keyword evidence="4" id="KW-0678">Repressor</keyword>
<protein>
    <recommendedName>
        <fullName evidence="3">Mediator of RNA polymerase II transcription subunit 13</fullName>
    </recommendedName>
</protein>
<dbReference type="InterPro" id="IPR051139">
    <property type="entry name" value="Mediator_complx_sub13"/>
</dbReference>
<evidence type="ECO:0000259" key="8">
    <source>
        <dbReference type="Pfam" id="PF11597"/>
    </source>
</evidence>
<dbReference type="InterPro" id="IPR021643">
    <property type="entry name" value="Mediator_Med13_N"/>
</dbReference>
<keyword evidence="6" id="KW-0804">Transcription</keyword>
<organism evidence="9 10">
    <name type="scientific">Vespula squamosa</name>
    <name type="common">Southern yellow jacket</name>
    <name type="synonym">Wasp</name>
    <dbReference type="NCBI Taxonomy" id="30214"/>
    <lineage>
        <taxon>Eukaryota</taxon>
        <taxon>Metazoa</taxon>
        <taxon>Ecdysozoa</taxon>
        <taxon>Arthropoda</taxon>
        <taxon>Hexapoda</taxon>
        <taxon>Insecta</taxon>
        <taxon>Pterygota</taxon>
        <taxon>Neoptera</taxon>
        <taxon>Endopterygota</taxon>
        <taxon>Hymenoptera</taxon>
        <taxon>Apocrita</taxon>
        <taxon>Aculeata</taxon>
        <taxon>Vespoidea</taxon>
        <taxon>Vespidae</taxon>
        <taxon>Vespinae</taxon>
        <taxon>Vespula</taxon>
    </lineage>
</organism>
<dbReference type="AlphaFoldDB" id="A0ABD2ATC9"/>
<keyword evidence="7" id="KW-0539">Nucleus</keyword>
<comment type="similarity">
    <text evidence="2">Belongs to the Mediator complex subunit 13 family.</text>
</comment>
<dbReference type="PANTHER" id="PTHR48249:SF3">
    <property type="entry name" value="MEDIATOR OF RNA POLYMERASE II TRANSCRIPTION SUBUNIT 13"/>
    <property type="match status" value="1"/>
</dbReference>
<dbReference type="Pfam" id="PF11597">
    <property type="entry name" value="Med13_N"/>
    <property type="match status" value="1"/>
</dbReference>
<accession>A0ABD2ATC9</accession>
<comment type="caution">
    <text evidence="9">The sequence shown here is derived from an EMBL/GenBank/DDBJ whole genome shotgun (WGS) entry which is preliminary data.</text>
</comment>
<reference evidence="9 10" key="1">
    <citation type="journal article" date="2024" name="Ann. Entomol. Soc. Am.">
        <title>Genomic analyses of the southern and eastern yellowjacket wasps (Hymenoptera: Vespidae) reveal evolutionary signatures of social life.</title>
        <authorList>
            <person name="Catto M.A."/>
            <person name="Caine P.B."/>
            <person name="Orr S.E."/>
            <person name="Hunt B.G."/>
            <person name="Goodisman M.A.D."/>
        </authorList>
    </citation>
    <scope>NUCLEOTIDE SEQUENCE [LARGE SCALE GENOMIC DNA]</scope>
    <source>
        <strain evidence="9">233</strain>
        <tissue evidence="9">Head and thorax</tissue>
    </source>
</reference>
<evidence type="ECO:0000256" key="4">
    <source>
        <dbReference type="ARBA" id="ARBA00022491"/>
    </source>
</evidence>
<dbReference type="Proteomes" id="UP001607302">
    <property type="component" value="Unassembled WGS sequence"/>
</dbReference>
<keyword evidence="10" id="KW-1185">Reference proteome</keyword>
<evidence type="ECO:0000256" key="1">
    <source>
        <dbReference type="ARBA" id="ARBA00004123"/>
    </source>
</evidence>
<evidence type="ECO:0000256" key="7">
    <source>
        <dbReference type="ARBA" id="ARBA00023242"/>
    </source>
</evidence>
<dbReference type="EMBL" id="JAUDFV010000139">
    <property type="protein sequence ID" value="KAL2723871.1"/>
    <property type="molecule type" value="Genomic_DNA"/>
</dbReference>
<feature type="domain" description="Mediator complex subunit Med13 N-terminal" evidence="8">
    <location>
        <begin position="12"/>
        <end position="256"/>
    </location>
</feature>
<evidence type="ECO:0000313" key="9">
    <source>
        <dbReference type="EMBL" id="KAL2723871.1"/>
    </source>
</evidence>
<evidence type="ECO:0000313" key="10">
    <source>
        <dbReference type="Proteomes" id="UP001607302"/>
    </source>
</evidence>
<gene>
    <name evidence="9" type="ORF">V1478_008384</name>
</gene>
<proteinExistence type="inferred from homology"/>
<evidence type="ECO:0000256" key="2">
    <source>
        <dbReference type="ARBA" id="ARBA00009354"/>
    </source>
</evidence>
<evidence type="ECO:0000256" key="6">
    <source>
        <dbReference type="ARBA" id="ARBA00023163"/>
    </source>
</evidence>
<name>A0ABD2ATC9_VESSQ</name>
<dbReference type="PANTHER" id="PTHR48249">
    <property type="entry name" value="MEDIATOR OF RNA POLYMERASE II TRANSCRIPTION SUBUNIT 13"/>
    <property type="match status" value="1"/>
</dbReference>
<dbReference type="GO" id="GO:0005634">
    <property type="term" value="C:nucleus"/>
    <property type="evidence" value="ECO:0007669"/>
    <property type="project" value="UniProtKB-SubCell"/>
</dbReference>